<dbReference type="Proteomes" id="UP000289738">
    <property type="component" value="Chromosome B06"/>
</dbReference>
<keyword evidence="3" id="KW-1185">Reference proteome</keyword>
<protein>
    <recommendedName>
        <fullName evidence="1">FAR1 domain-containing protein</fullName>
    </recommendedName>
</protein>
<organism evidence="2 3">
    <name type="scientific">Arachis hypogaea</name>
    <name type="common">Peanut</name>
    <dbReference type="NCBI Taxonomy" id="3818"/>
    <lineage>
        <taxon>Eukaryota</taxon>
        <taxon>Viridiplantae</taxon>
        <taxon>Streptophyta</taxon>
        <taxon>Embryophyta</taxon>
        <taxon>Tracheophyta</taxon>
        <taxon>Spermatophyta</taxon>
        <taxon>Magnoliopsida</taxon>
        <taxon>eudicotyledons</taxon>
        <taxon>Gunneridae</taxon>
        <taxon>Pentapetalae</taxon>
        <taxon>rosids</taxon>
        <taxon>fabids</taxon>
        <taxon>Fabales</taxon>
        <taxon>Fabaceae</taxon>
        <taxon>Papilionoideae</taxon>
        <taxon>50 kb inversion clade</taxon>
        <taxon>dalbergioids sensu lato</taxon>
        <taxon>Dalbergieae</taxon>
        <taxon>Pterocarpus clade</taxon>
        <taxon>Arachis</taxon>
    </lineage>
</organism>
<gene>
    <name evidence="2" type="ORF">Ahy_B06g085591</name>
</gene>
<evidence type="ECO:0000313" key="3">
    <source>
        <dbReference type="Proteomes" id="UP000289738"/>
    </source>
</evidence>
<dbReference type="Pfam" id="PF03101">
    <property type="entry name" value="FAR1"/>
    <property type="match status" value="1"/>
</dbReference>
<dbReference type="EMBL" id="SDMP01000016">
    <property type="protein sequence ID" value="RYR05781.1"/>
    <property type="molecule type" value="Genomic_DNA"/>
</dbReference>
<evidence type="ECO:0000313" key="2">
    <source>
        <dbReference type="EMBL" id="RYR05781.1"/>
    </source>
</evidence>
<reference evidence="2 3" key="1">
    <citation type="submission" date="2019-01" db="EMBL/GenBank/DDBJ databases">
        <title>Sequencing of cultivated peanut Arachis hypogaea provides insights into genome evolution and oil improvement.</title>
        <authorList>
            <person name="Chen X."/>
        </authorList>
    </citation>
    <scope>NUCLEOTIDE SEQUENCE [LARGE SCALE GENOMIC DNA]</scope>
    <source>
        <strain evidence="3">cv. Fuhuasheng</strain>
        <tissue evidence="2">Leaves</tissue>
    </source>
</reference>
<proteinExistence type="predicted"/>
<dbReference type="InterPro" id="IPR004330">
    <property type="entry name" value="FAR1_DNA_bnd_dom"/>
</dbReference>
<name>A0A444YV18_ARAHY</name>
<evidence type="ECO:0000259" key="1">
    <source>
        <dbReference type="Pfam" id="PF03101"/>
    </source>
</evidence>
<comment type="caution">
    <text evidence="2">The sequence shown here is derived from an EMBL/GenBank/DDBJ whole genome shotgun (WGS) entry which is preliminary data.</text>
</comment>
<dbReference type="PANTHER" id="PTHR47718">
    <property type="entry name" value="OS01G0519700 PROTEIN"/>
    <property type="match status" value="1"/>
</dbReference>
<dbReference type="AlphaFoldDB" id="A0A444YV18"/>
<sequence length="266" mass="30812">MEHNFIKLSCLAPDSFTGGITMHSIDNLFNSFDEESEQLDKAIECTEITELGCDDTELVDELPDHSCIAEDEIPRIEMRFEHLKMTKQPINQSIHCNREGFRGSYVKAPTRKNTIAGVGCRARIYAKFDRKKHDWVLLKVELNHSHPYLTKKAVHYHENRELTMHAKCIIEVNDEAGIRSNKTFLALSNEVGGPSNLGFSEKDVRNYILSRLRSTNVNADVKEMLNYFMRMKELNSNYFYAVNVDDDYKFTSVVWVDERCMASYEY</sequence>
<accession>A0A444YV18</accession>
<feature type="domain" description="FAR1" evidence="1">
    <location>
        <begin position="81"/>
        <end position="148"/>
    </location>
</feature>